<feature type="domain" description="Calx-beta" evidence="5">
    <location>
        <begin position="635"/>
        <end position="732"/>
    </location>
</feature>
<name>A0A9W4GB19_9CYAN</name>
<dbReference type="KEGG" id="ppsu:NO713_05365"/>
<dbReference type="Pfam" id="PF13517">
    <property type="entry name" value="FG-GAP_3"/>
    <property type="match status" value="2"/>
</dbReference>
<reference evidence="7" key="1">
    <citation type="submission" date="2020-09" db="EMBL/GenBank/DDBJ databases">
        <authorList>
            <person name="Blom J."/>
        </authorList>
    </citation>
    <scope>NUCLEOTIDE SEQUENCE</scope>
    <source>
        <strain evidence="7">No.713</strain>
    </source>
</reference>
<dbReference type="RefSeq" id="WP_254175027.1">
    <property type="nucleotide sequence ID" value="NZ_LR882967.1"/>
</dbReference>
<evidence type="ECO:0000256" key="3">
    <source>
        <dbReference type="ARBA" id="ARBA00022837"/>
    </source>
</evidence>
<dbReference type="SUPFAM" id="SSF69318">
    <property type="entry name" value="Integrin alpha N-terminal domain"/>
    <property type="match status" value="1"/>
</dbReference>
<dbReference type="InterPro" id="IPR003644">
    <property type="entry name" value="Calx_beta"/>
</dbReference>
<keyword evidence="1" id="KW-0732">Signal</keyword>
<feature type="domain" description="Calx-beta" evidence="5">
    <location>
        <begin position="905"/>
        <end position="937"/>
    </location>
</feature>
<dbReference type="GO" id="GO:0016020">
    <property type="term" value="C:membrane"/>
    <property type="evidence" value="ECO:0007669"/>
    <property type="project" value="InterPro"/>
</dbReference>
<feature type="region of interest" description="Disordered" evidence="4">
    <location>
        <begin position="1"/>
        <end position="30"/>
    </location>
</feature>
<feature type="domain" description="Calx-beta" evidence="5">
    <location>
        <begin position="1201"/>
        <end position="1295"/>
    </location>
</feature>
<dbReference type="InterPro" id="IPR028994">
    <property type="entry name" value="Integrin_alpha_N"/>
</dbReference>
<dbReference type="SUPFAM" id="SSF141072">
    <property type="entry name" value="CalX-like"/>
    <property type="match status" value="3"/>
</dbReference>
<proteinExistence type="predicted"/>
<accession>A0A9W4GB19</accession>
<dbReference type="Proteomes" id="UP001153719">
    <property type="component" value="Chromosome"/>
</dbReference>
<dbReference type="InterPro" id="IPR013517">
    <property type="entry name" value="FG-GAP"/>
</dbReference>
<protein>
    <submittedName>
        <fullName evidence="7">Mucin-5AC</fullName>
    </submittedName>
</protein>
<evidence type="ECO:0000256" key="4">
    <source>
        <dbReference type="SAM" id="MobiDB-lite"/>
    </source>
</evidence>
<evidence type="ECO:0000259" key="5">
    <source>
        <dbReference type="Pfam" id="PF03160"/>
    </source>
</evidence>
<sequence>MTTFQEKTGAQNPLDAVRTDARGSAKPSFADLDKDGDLDAIIGDWNGTLQYWQNNGGVFTQQTGAANPFNGIDVGNNAAPAFADIDKDGDLDAFIGSRLGSIEYFQNTNGSFTQQTGTANPFNGISVEESTPSFADIDKDGDLDAFVGSKSGAIEYFQNTNGSFTQQTGTANPFNGVFVGFNSVPSFADLDRDGDLDAFIGVGSGAIENFQNTNGSFTQILNQLNPFKFINVGSDSFPSFGDIDKDGDLDAFIGAGGGLIKFFENTTPPFPLQIDAFLPTNRQQQVPVANDLIVDFNQDILKGSGNVVIKSGSGTIVETLDINSPNITIVNDQLVINPTNNLAEQSEYSVEIAQGAVQSLAGLPSGAITSQQWSFKTVDNIAPTINFLTPADDSIGKIALSGNLTVTFNEIVSKGTGNIVIKKVSDNSVFETMSVTSPNISIGTTGPASGLISRMVINPTNDFASETEYYVEIDNTAIKDYSGNAFAGLSGNTAWNFKTIDRTPPVVTTLSPTDNATGVGIGDNLIATFSEPIQKSNTGNVTIKKLSDGSIVETLAVSSPNLTINGNQLIIDPTANLAPGTEYYVEIAPGTVGDFAAIGALAANPFIGISGSTAWNFTTVPDAVNLSITPTTATEAGTTSITVIATAAIPVVGDQTVNLALTGSATAADFAGTLPTQITIPDGKTTGQVTLTVLDDALDEIDETGTLTISNPSAGIVLGPTVTGNLTITDNDTAGFEVQAITGNTSESGGTASFDIRLKTQPTADVTFSFSSSNPGEGTVPTTPITFTPANWNVYQTVTVTGVDDTPPVIDGDKTYQIISSAVTSTDTNYSSIKPPNVDVINTDNDSPRVTIIQSGGSTDVTEGGATDTYTIQLDTAPLGDVTVTVTSDNQSQISTDGITFGNSQAVTFTPANGTAAKTITVKAVDDTVAEHNHTSSITHAITASATPNYPTSLAIGPVNAQITDNDITYTVVGSTTTITEGNTGNQVITFTITRGGETQQPSSIDFNFGGTASNGTDYNNLNVTGTGVSATNSTINFAANATTATIAVEILGDAQVEVDETLQLTLSNAGTATITGSPLSVTLTNDDTAGIVLKPKTGLTTTEASGRDIFNVRLSSQPSADVTIGLTSDNTAEGTLSANSVTFTPSNWNQPQTVTVTGVDDNIIDGNKAYKIVTADATSTDTNYSGLVSNDIGVTNLDNDVAGFTISPISGNTTEVGGTSTFTIQLKTQPTADVTLPLSSDNTAEGTVLPASVTFNSTNWNQPQTVTVTGVDDSIADGNQNYNIVTGAATSTDTNYNGIDPNDIGIDNIRHLQNRKKEG</sequence>
<evidence type="ECO:0000313" key="8">
    <source>
        <dbReference type="Proteomes" id="UP001153719"/>
    </source>
</evidence>
<dbReference type="InterPro" id="IPR032812">
    <property type="entry name" value="SbsA_Ig"/>
</dbReference>
<dbReference type="PANTHER" id="PTHR44103:SF1">
    <property type="entry name" value="PROPROTEIN CONVERTASE P"/>
    <property type="match status" value="1"/>
</dbReference>
<dbReference type="EMBL" id="LR882967">
    <property type="protein sequence ID" value="CAD5985159.1"/>
    <property type="molecule type" value="Genomic_DNA"/>
</dbReference>
<dbReference type="InterPro" id="IPR038081">
    <property type="entry name" value="CalX-like_sf"/>
</dbReference>
<organism evidence="7 8">
    <name type="scientific">Planktothrix pseudagardhii</name>
    <dbReference type="NCBI Taxonomy" id="132604"/>
    <lineage>
        <taxon>Bacteria</taxon>
        <taxon>Bacillati</taxon>
        <taxon>Cyanobacteriota</taxon>
        <taxon>Cyanophyceae</taxon>
        <taxon>Oscillatoriophycideae</taxon>
        <taxon>Oscillatoriales</taxon>
        <taxon>Microcoleaceae</taxon>
        <taxon>Planktothrix</taxon>
    </lineage>
</organism>
<dbReference type="Pfam" id="PF03160">
    <property type="entry name" value="Calx-beta"/>
    <property type="match status" value="5"/>
</dbReference>
<evidence type="ECO:0000256" key="1">
    <source>
        <dbReference type="ARBA" id="ARBA00022729"/>
    </source>
</evidence>
<evidence type="ECO:0000313" key="7">
    <source>
        <dbReference type="EMBL" id="CAD5985159.1"/>
    </source>
</evidence>
<feature type="domain" description="SbsA Ig-like" evidence="6">
    <location>
        <begin position="271"/>
        <end position="377"/>
    </location>
</feature>
<dbReference type="GO" id="GO:0007154">
    <property type="term" value="P:cell communication"/>
    <property type="evidence" value="ECO:0007669"/>
    <property type="project" value="InterPro"/>
</dbReference>
<gene>
    <name evidence="7" type="primary">MUC5AC</name>
    <name evidence="7" type="ORF">NO713_05365</name>
</gene>
<dbReference type="PANTHER" id="PTHR44103">
    <property type="entry name" value="PROPROTEIN CONVERTASE P"/>
    <property type="match status" value="1"/>
</dbReference>
<evidence type="ECO:0000259" key="6">
    <source>
        <dbReference type="Pfam" id="PF13205"/>
    </source>
</evidence>
<feature type="domain" description="Calx-beta" evidence="5">
    <location>
        <begin position="1097"/>
        <end position="1184"/>
    </location>
</feature>
<feature type="domain" description="Calx-beta" evidence="5">
    <location>
        <begin position="974"/>
        <end position="1079"/>
    </location>
</feature>
<dbReference type="Pfam" id="PF13205">
    <property type="entry name" value="Big_5"/>
    <property type="match status" value="3"/>
</dbReference>
<keyword evidence="8" id="KW-1185">Reference proteome</keyword>
<evidence type="ECO:0000256" key="2">
    <source>
        <dbReference type="ARBA" id="ARBA00022737"/>
    </source>
</evidence>
<keyword evidence="3" id="KW-0106">Calcium</keyword>
<feature type="domain" description="SbsA Ig-like" evidence="6">
    <location>
        <begin position="379"/>
        <end position="499"/>
    </location>
</feature>
<feature type="compositionally biased region" description="Polar residues" evidence="4">
    <location>
        <begin position="1"/>
        <end position="11"/>
    </location>
</feature>
<feature type="domain" description="SbsA Ig-like" evidence="6">
    <location>
        <begin position="501"/>
        <end position="619"/>
    </location>
</feature>
<dbReference type="Gene3D" id="2.60.40.2030">
    <property type="match status" value="2"/>
</dbReference>
<keyword evidence="2" id="KW-0677">Repeat</keyword>